<proteinExistence type="predicted"/>
<evidence type="ECO:0008006" key="3">
    <source>
        <dbReference type="Google" id="ProtNLM"/>
    </source>
</evidence>
<reference evidence="1 2" key="1">
    <citation type="submission" date="2017-12" db="EMBL/GenBank/DDBJ databases">
        <title>Phylogenetic diversity of female urinary microbiome.</title>
        <authorList>
            <person name="Thomas-White K."/>
            <person name="Wolfe A.J."/>
        </authorList>
    </citation>
    <scope>NUCLEOTIDE SEQUENCE [LARGE SCALE GENOMIC DNA]</scope>
    <source>
        <strain evidence="1 2">UMB0402</strain>
    </source>
</reference>
<accession>A0A2I1INV3</accession>
<sequence length="381" mass="41927">MKNILVISYSNIPKDARVLRQLSVVKEFGHVTTLAYGDKAVWADEHLQIDSSLPSLPQTLPGVAALASHRFRTAEKLIPAARRGAELVAGRKFDAIVANDARALPLAMKLSGGGTPVWADLHEWAPEERTQVLSWRLLVAPFMRDICAYYLPKTAAQTTVGEQIAKLYERDFGVRPLLMRNAPAWQQLSPSPVDEDKIRLVHSGSAVPGRSIEKMIEAVKQLDDRFSLDFYLTSAGDGGRYLRSLKEIAGVDSRITFHNPVAPADLPATLNAYDVGIFWIPPFNTNARLTLPNKLFDFVQARLAVAVGPTVEMANVVNRYGLGVVSEGFQSADIARTLSNLEAATIRECKERAHQSSKALSFENEAEVARGIFRRLLGEVA</sequence>
<comment type="caution">
    <text evidence="1">The sequence shown here is derived from an EMBL/GenBank/DDBJ whole genome shotgun (WGS) entry which is preliminary data.</text>
</comment>
<name>A0A2I1INV3_9ACTO</name>
<dbReference type="Proteomes" id="UP000235122">
    <property type="component" value="Unassembled WGS sequence"/>
</dbReference>
<keyword evidence="2" id="KW-1185">Reference proteome</keyword>
<dbReference type="RefSeq" id="WP_024330970.1">
    <property type="nucleotide sequence ID" value="NZ_JASOXK010000002.1"/>
</dbReference>
<dbReference type="SUPFAM" id="SSF53756">
    <property type="entry name" value="UDP-Glycosyltransferase/glycogen phosphorylase"/>
    <property type="match status" value="1"/>
</dbReference>
<dbReference type="Gene3D" id="3.40.50.2000">
    <property type="entry name" value="Glycogen Phosphorylase B"/>
    <property type="match status" value="1"/>
</dbReference>
<evidence type="ECO:0000313" key="1">
    <source>
        <dbReference type="EMBL" id="PKY72806.1"/>
    </source>
</evidence>
<dbReference type="AlphaFoldDB" id="A0A2I1INV3"/>
<dbReference type="EMBL" id="PKKO01000002">
    <property type="protein sequence ID" value="PKY72806.1"/>
    <property type="molecule type" value="Genomic_DNA"/>
</dbReference>
<evidence type="ECO:0000313" key="2">
    <source>
        <dbReference type="Proteomes" id="UP000235122"/>
    </source>
</evidence>
<organism evidence="1 2">
    <name type="scientific">Winkia neuii</name>
    <dbReference type="NCBI Taxonomy" id="33007"/>
    <lineage>
        <taxon>Bacteria</taxon>
        <taxon>Bacillati</taxon>
        <taxon>Actinomycetota</taxon>
        <taxon>Actinomycetes</taxon>
        <taxon>Actinomycetales</taxon>
        <taxon>Actinomycetaceae</taxon>
        <taxon>Winkia</taxon>
    </lineage>
</organism>
<dbReference type="GeneID" id="35867590"/>
<gene>
    <name evidence="1" type="ORF">CYJ19_03985</name>
</gene>
<protein>
    <recommendedName>
        <fullName evidence="3">Glycosyltransferase subfamily 4-like N-terminal domain-containing protein</fullName>
    </recommendedName>
</protein>
<dbReference type="STRING" id="33007.HMPREF3198_01428"/>